<name>A0A5C6EAS0_9BACT</name>
<reference evidence="1 2" key="1">
    <citation type="submission" date="2019-02" db="EMBL/GenBank/DDBJ databases">
        <title>Deep-cultivation of Planctomycetes and their phenomic and genomic characterization uncovers novel biology.</title>
        <authorList>
            <person name="Wiegand S."/>
            <person name="Jogler M."/>
            <person name="Boedeker C."/>
            <person name="Pinto D."/>
            <person name="Vollmers J."/>
            <person name="Rivas-Marin E."/>
            <person name="Kohn T."/>
            <person name="Peeters S.H."/>
            <person name="Heuer A."/>
            <person name="Rast P."/>
            <person name="Oberbeckmann S."/>
            <person name="Bunk B."/>
            <person name="Jeske O."/>
            <person name="Meyerdierks A."/>
            <person name="Storesund J.E."/>
            <person name="Kallscheuer N."/>
            <person name="Luecker S."/>
            <person name="Lage O.M."/>
            <person name="Pohl T."/>
            <person name="Merkel B.J."/>
            <person name="Hornburger P."/>
            <person name="Mueller R.-W."/>
            <person name="Bruemmer F."/>
            <person name="Labrenz M."/>
            <person name="Spormann A.M."/>
            <person name="Op Den Camp H."/>
            <person name="Overmann J."/>
            <person name="Amann R."/>
            <person name="Jetten M.S.M."/>
            <person name="Mascher T."/>
            <person name="Medema M.H."/>
            <person name="Devos D.P."/>
            <person name="Kaster A.-K."/>
            <person name="Ovreas L."/>
            <person name="Rohde M."/>
            <person name="Galperin M.Y."/>
            <person name="Jogler C."/>
        </authorList>
    </citation>
    <scope>NUCLEOTIDE SEQUENCE [LARGE SCALE GENOMIC DNA]</scope>
    <source>
        <strain evidence="1 2">Poly59</strain>
    </source>
</reference>
<dbReference type="EMBL" id="SJPX01000006">
    <property type="protein sequence ID" value="TWU46833.1"/>
    <property type="molecule type" value="Genomic_DNA"/>
</dbReference>
<keyword evidence="2" id="KW-1185">Reference proteome</keyword>
<evidence type="ECO:0000313" key="1">
    <source>
        <dbReference type="EMBL" id="TWU46833.1"/>
    </source>
</evidence>
<sequence>MPLKHPHRPILPTRSASPPMLGRRYLGDNSCAVSANCKCVRKILPTRWCFTTNACERFKILQQSACRIPLKQFLFRNYRVRPSRRQFLCQRGRLATNAKTTRSHVHQIPNRTTVDAALDAETTLFTCKVSSLTHHACLPCRRDGRSYFKANALSFARLSLTCWLVISEVAPS</sequence>
<dbReference type="AlphaFoldDB" id="A0A5C6EAS0"/>
<comment type="caution">
    <text evidence="1">The sequence shown here is derived from an EMBL/GenBank/DDBJ whole genome shotgun (WGS) entry which is preliminary data.</text>
</comment>
<protein>
    <submittedName>
        <fullName evidence="1">Uncharacterized protein</fullName>
    </submittedName>
</protein>
<dbReference type="Proteomes" id="UP000317977">
    <property type="component" value="Unassembled WGS sequence"/>
</dbReference>
<organism evidence="1 2">
    <name type="scientific">Rubripirellula reticaptiva</name>
    <dbReference type="NCBI Taxonomy" id="2528013"/>
    <lineage>
        <taxon>Bacteria</taxon>
        <taxon>Pseudomonadati</taxon>
        <taxon>Planctomycetota</taxon>
        <taxon>Planctomycetia</taxon>
        <taxon>Pirellulales</taxon>
        <taxon>Pirellulaceae</taxon>
        <taxon>Rubripirellula</taxon>
    </lineage>
</organism>
<proteinExistence type="predicted"/>
<evidence type="ECO:0000313" key="2">
    <source>
        <dbReference type="Proteomes" id="UP000317977"/>
    </source>
</evidence>
<accession>A0A5C6EAS0</accession>
<gene>
    <name evidence="1" type="ORF">Poly59_58060</name>
</gene>